<feature type="domain" description="Peptidase M28" evidence="2">
    <location>
        <begin position="270"/>
        <end position="477"/>
    </location>
</feature>
<accession>A0A7C1JDE7</accession>
<proteinExistence type="predicted"/>
<dbReference type="AlphaFoldDB" id="A0A7C1JDE7"/>
<dbReference type="PANTHER" id="PTHR12147">
    <property type="entry name" value="METALLOPEPTIDASE M28 FAMILY MEMBER"/>
    <property type="match status" value="1"/>
</dbReference>
<dbReference type="SUPFAM" id="SSF53187">
    <property type="entry name" value="Zn-dependent exopeptidases"/>
    <property type="match status" value="1"/>
</dbReference>
<dbReference type="InterPro" id="IPR007484">
    <property type="entry name" value="Peptidase_M28"/>
</dbReference>
<reference evidence="3" key="1">
    <citation type="journal article" date="2020" name="mSystems">
        <title>Genome- and Community-Level Interaction Insights into Carbon Utilization and Element Cycling Functions of Hydrothermarchaeota in Hydrothermal Sediment.</title>
        <authorList>
            <person name="Zhou Z."/>
            <person name="Liu Y."/>
            <person name="Xu W."/>
            <person name="Pan J."/>
            <person name="Luo Z.H."/>
            <person name="Li M."/>
        </authorList>
    </citation>
    <scope>NUCLEOTIDE SEQUENCE [LARGE SCALE GENOMIC DNA]</scope>
    <source>
        <strain evidence="3">SpSt-289</strain>
    </source>
</reference>
<evidence type="ECO:0000259" key="2">
    <source>
        <dbReference type="Pfam" id="PF04389"/>
    </source>
</evidence>
<evidence type="ECO:0000313" key="3">
    <source>
        <dbReference type="EMBL" id="HDX31924.1"/>
    </source>
</evidence>
<dbReference type="EMBL" id="DSMG01000102">
    <property type="protein sequence ID" value="HDX31924.1"/>
    <property type="molecule type" value="Genomic_DNA"/>
</dbReference>
<sequence>MNDFSKRNPPLIVNRLPILILIVALMAATLGGPATHGQDDTLLDAPFGPALFLIRAEGDVPPALLPPTTVVHARLHAPDGDRWVASGSLADVELLTNAGQQVQVIDVNTADAIYYIADAAAPRAAELAAGVGRLLWRSETHLIVATDAEHELTLLETLPPQGVSVSLLTAAPLYVDEATPEITAAQVTAADPTVAALLAQITPTELQTLVSQLSGHTPAPVSGQAVTINTRYTFASRLRDAEQFIYEYYQRLGLNVRFATWTYGRYSGRNVVAEVRGSTQPERVLLVGGHLDSISNVPYSSAPGADDNATGTAATLVLARLLAAYQPSLTVRFIHFTGEEQGQWGSKVYAGALRRAGEQVIGFINLDMIGWDGNGDRVVEIHTGRGPKSNALADHFLERNERYGIGLIFERKTTTASRFSDHSPFWDNDYASFLVIENFFDDLRPRDRNPNYHTTGDIVTQVDFDYVARIARVALATVAELAGYALEGSPETPTATPSPTLTPTATPTLRPDACASVLLNGDFEGSGGWQFGSTPFPARYTTIAAYSGTRSAQLGIPSSFTNRRAYSTVFQRITIPADAEMPVLLRYMKRTYGAADNADYREALLLSSSYGFVARLERSFAAGDETWRERVFDLSAYRGRTLVLYFNVYNDGIGSQMWSYLDRIELGSCVRVSSPETPTPEPVTTPEPDETPPPSPTIEPTQESSLTLSITPDRFYLGSLFKTAVVTATVQLGEQRTGFAWSATTDAVWLQLTRISGEEQELLVANLAEVALEDGIYTATIRLEAATAPELVLEAPVLYAQGAVQRLYLPNIAMESSAP</sequence>
<keyword evidence="3" id="KW-0378">Hydrolase</keyword>
<dbReference type="GO" id="GO:0006508">
    <property type="term" value="P:proteolysis"/>
    <property type="evidence" value="ECO:0007669"/>
    <property type="project" value="InterPro"/>
</dbReference>
<protein>
    <submittedName>
        <fullName evidence="3">M20/M25/M40 family metallo-hydrolase</fullName>
    </submittedName>
</protein>
<feature type="region of interest" description="Disordered" evidence="1">
    <location>
        <begin position="487"/>
        <end position="507"/>
    </location>
</feature>
<feature type="region of interest" description="Disordered" evidence="1">
    <location>
        <begin position="672"/>
        <end position="704"/>
    </location>
</feature>
<dbReference type="Gene3D" id="3.40.630.10">
    <property type="entry name" value="Zn peptidases"/>
    <property type="match status" value="1"/>
</dbReference>
<feature type="compositionally biased region" description="Pro residues" evidence="1">
    <location>
        <begin position="677"/>
        <end position="697"/>
    </location>
</feature>
<gene>
    <name evidence="3" type="ORF">ENQ20_10605</name>
</gene>
<evidence type="ECO:0000256" key="1">
    <source>
        <dbReference type="SAM" id="MobiDB-lite"/>
    </source>
</evidence>
<dbReference type="PANTHER" id="PTHR12147:SF26">
    <property type="entry name" value="PEPTIDASE M28 DOMAIN-CONTAINING PROTEIN"/>
    <property type="match status" value="1"/>
</dbReference>
<dbReference type="InterPro" id="IPR045175">
    <property type="entry name" value="M28_fam"/>
</dbReference>
<dbReference type="GO" id="GO:0008235">
    <property type="term" value="F:metalloexopeptidase activity"/>
    <property type="evidence" value="ECO:0007669"/>
    <property type="project" value="InterPro"/>
</dbReference>
<name>A0A7C1JDE7_9CHLR</name>
<dbReference type="Pfam" id="PF04389">
    <property type="entry name" value="Peptidase_M28"/>
    <property type="match status" value="1"/>
</dbReference>
<feature type="compositionally biased region" description="Low complexity" evidence="1">
    <location>
        <begin position="489"/>
        <end position="507"/>
    </location>
</feature>
<organism evidence="3">
    <name type="scientific">Caldilinea aerophila</name>
    <dbReference type="NCBI Taxonomy" id="133453"/>
    <lineage>
        <taxon>Bacteria</taxon>
        <taxon>Bacillati</taxon>
        <taxon>Chloroflexota</taxon>
        <taxon>Caldilineae</taxon>
        <taxon>Caldilineales</taxon>
        <taxon>Caldilineaceae</taxon>
        <taxon>Caldilinea</taxon>
    </lineage>
</organism>
<comment type="caution">
    <text evidence="3">The sequence shown here is derived from an EMBL/GenBank/DDBJ whole genome shotgun (WGS) entry which is preliminary data.</text>
</comment>